<evidence type="ECO:0000256" key="3">
    <source>
        <dbReference type="ARBA" id="ARBA00023082"/>
    </source>
</evidence>
<dbReference type="NCBIfam" id="TIGR02937">
    <property type="entry name" value="sigma70-ECF"/>
    <property type="match status" value="1"/>
</dbReference>
<comment type="similarity">
    <text evidence="1">Belongs to the sigma-70 factor family. ECF subfamily.</text>
</comment>
<dbReference type="SUPFAM" id="SSF88659">
    <property type="entry name" value="Sigma3 and sigma4 domains of RNA polymerase sigma factors"/>
    <property type="match status" value="1"/>
</dbReference>
<dbReference type="Pfam" id="PF04542">
    <property type="entry name" value="Sigma70_r2"/>
    <property type="match status" value="1"/>
</dbReference>
<keyword evidence="9" id="KW-1185">Reference proteome</keyword>
<gene>
    <name evidence="8" type="ORF">GCM10023322_64270</name>
</gene>
<dbReference type="InterPro" id="IPR013324">
    <property type="entry name" value="RNA_pol_sigma_r3/r4-like"/>
</dbReference>
<keyword evidence="5" id="KW-0804">Transcription</keyword>
<name>A0ABP9SK61_9ACTN</name>
<dbReference type="PANTHER" id="PTHR43133:SF50">
    <property type="entry name" value="ECF RNA POLYMERASE SIGMA FACTOR SIGM"/>
    <property type="match status" value="1"/>
</dbReference>
<dbReference type="Gene3D" id="1.10.10.10">
    <property type="entry name" value="Winged helix-like DNA-binding domain superfamily/Winged helix DNA-binding domain"/>
    <property type="match status" value="1"/>
</dbReference>
<dbReference type="InterPro" id="IPR007627">
    <property type="entry name" value="RNA_pol_sigma70_r2"/>
</dbReference>
<dbReference type="SUPFAM" id="SSF88946">
    <property type="entry name" value="Sigma2 domain of RNA polymerase sigma factors"/>
    <property type="match status" value="1"/>
</dbReference>
<evidence type="ECO:0000259" key="6">
    <source>
        <dbReference type="Pfam" id="PF04542"/>
    </source>
</evidence>
<dbReference type="InterPro" id="IPR036388">
    <property type="entry name" value="WH-like_DNA-bd_sf"/>
</dbReference>
<keyword evidence="2" id="KW-0805">Transcription regulation</keyword>
<feature type="domain" description="RNA polymerase sigma-70 region 2" evidence="6">
    <location>
        <begin position="14"/>
        <end position="62"/>
    </location>
</feature>
<dbReference type="Pfam" id="PF08281">
    <property type="entry name" value="Sigma70_r4_2"/>
    <property type="match status" value="1"/>
</dbReference>
<dbReference type="Proteomes" id="UP001501570">
    <property type="component" value="Unassembled WGS sequence"/>
</dbReference>
<evidence type="ECO:0000256" key="5">
    <source>
        <dbReference type="ARBA" id="ARBA00023163"/>
    </source>
</evidence>
<dbReference type="InterPro" id="IPR013249">
    <property type="entry name" value="RNA_pol_sigma70_r4_t2"/>
</dbReference>
<keyword evidence="4" id="KW-0238">DNA-binding</keyword>
<dbReference type="InterPro" id="IPR014284">
    <property type="entry name" value="RNA_pol_sigma-70_dom"/>
</dbReference>
<accession>A0ABP9SK61</accession>
<evidence type="ECO:0000313" key="8">
    <source>
        <dbReference type="EMBL" id="GAA5196099.1"/>
    </source>
</evidence>
<dbReference type="PANTHER" id="PTHR43133">
    <property type="entry name" value="RNA POLYMERASE ECF-TYPE SIGMA FACTO"/>
    <property type="match status" value="1"/>
</dbReference>
<dbReference type="NCBIfam" id="TIGR02983">
    <property type="entry name" value="SigE-fam_strep"/>
    <property type="match status" value="1"/>
</dbReference>
<feature type="domain" description="RNA polymerase sigma factor 70 region 4 type 2" evidence="7">
    <location>
        <begin position="98"/>
        <end position="150"/>
    </location>
</feature>
<evidence type="ECO:0000259" key="7">
    <source>
        <dbReference type="Pfam" id="PF08281"/>
    </source>
</evidence>
<evidence type="ECO:0000313" key="9">
    <source>
        <dbReference type="Proteomes" id="UP001501570"/>
    </source>
</evidence>
<dbReference type="Gene3D" id="1.10.1740.10">
    <property type="match status" value="1"/>
</dbReference>
<comment type="caution">
    <text evidence="8">The sequence shown here is derived from an EMBL/GenBank/DDBJ whole genome shotgun (WGS) entry which is preliminary data.</text>
</comment>
<dbReference type="CDD" id="cd06171">
    <property type="entry name" value="Sigma70_r4"/>
    <property type="match status" value="1"/>
</dbReference>
<proteinExistence type="inferred from homology"/>
<dbReference type="EMBL" id="BAABJQ010000025">
    <property type="protein sequence ID" value="GAA5196099.1"/>
    <property type="molecule type" value="Genomic_DNA"/>
</dbReference>
<evidence type="ECO:0000256" key="2">
    <source>
        <dbReference type="ARBA" id="ARBA00023015"/>
    </source>
</evidence>
<dbReference type="InterPro" id="IPR039425">
    <property type="entry name" value="RNA_pol_sigma-70-like"/>
</dbReference>
<evidence type="ECO:0000256" key="4">
    <source>
        <dbReference type="ARBA" id="ARBA00023125"/>
    </source>
</evidence>
<sequence>MTDEGFRDFVRMRYMDLLRTAYLLTGTWPNAEDLVQIALMKAMRNWSRIDDPMAYLRRALANQRATIWSRMRRQPLPVGKLPDHPDSRDLAESVAQRDELLRALAGLPPRMRAVLVLRYWEDLSEADTAGILGCSIGSVKSQASRGLAQLRSVLAGSRTPVGGSFDVG</sequence>
<dbReference type="InterPro" id="IPR013325">
    <property type="entry name" value="RNA_pol_sigma_r2"/>
</dbReference>
<organism evidence="8 9">
    <name type="scientific">Rugosimonospora acidiphila</name>
    <dbReference type="NCBI Taxonomy" id="556531"/>
    <lineage>
        <taxon>Bacteria</taxon>
        <taxon>Bacillati</taxon>
        <taxon>Actinomycetota</taxon>
        <taxon>Actinomycetes</taxon>
        <taxon>Micromonosporales</taxon>
        <taxon>Micromonosporaceae</taxon>
        <taxon>Rugosimonospora</taxon>
    </lineage>
</organism>
<evidence type="ECO:0000256" key="1">
    <source>
        <dbReference type="ARBA" id="ARBA00010641"/>
    </source>
</evidence>
<reference evidence="9" key="1">
    <citation type="journal article" date="2019" name="Int. J. Syst. Evol. Microbiol.">
        <title>The Global Catalogue of Microorganisms (GCM) 10K type strain sequencing project: providing services to taxonomists for standard genome sequencing and annotation.</title>
        <authorList>
            <consortium name="The Broad Institute Genomics Platform"/>
            <consortium name="The Broad Institute Genome Sequencing Center for Infectious Disease"/>
            <person name="Wu L."/>
            <person name="Ma J."/>
        </authorList>
    </citation>
    <scope>NUCLEOTIDE SEQUENCE [LARGE SCALE GENOMIC DNA]</scope>
    <source>
        <strain evidence="9">JCM 18304</strain>
    </source>
</reference>
<protein>
    <submittedName>
        <fullName evidence="8">SigE family RNA polymerase sigma factor</fullName>
    </submittedName>
</protein>
<dbReference type="InterPro" id="IPR014325">
    <property type="entry name" value="RNA_pol_sigma-E_actinobac"/>
</dbReference>
<keyword evidence="3" id="KW-0731">Sigma factor</keyword>